<accession>A0ABV9HQL0</accession>
<keyword evidence="3" id="KW-1185">Reference proteome</keyword>
<evidence type="ECO:0000313" key="2">
    <source>
        <dbReference type="EMBL" id="MFC4632471.1"/>
    </source>
</evidence>
<comment type="caution">
    <text evidence="2">The sequence shown here is derived from an EMBL/GenBank/DDBJ whole genome shotgun (WGS) entry which is preliminary data.</text>
</comment>
<name>A0ABV9HQL0_9FLAO</name>
<organism evidence="2 3">
    <name type="scientific">Dokdonia ponticola</name>
    <dbReference type="NCBI Taxonomy" id="2041041"/>
    <lineage>
        <taxon>Bacteria</taxon>
        <taxon>Pseudomonadati</taxon>
        <taxon>Bacteroidota</taxon>
        <taxon>Flavobacteriia</taxon>
        <taxon>Flavobacteriales</taxon>
        <taxon>Flavobacteriaceae</taxon>
        <taxon>Dokdonia</taxon>
    </lineage>
</organism>
<sequence>MKKLICIFFISLLSLSLVQCNSDDDNAQDCSLVLCTAPGLLLEFIDADTGENVLEGLFDNGAPDGFTIAIGDDNTPLTFEQEYVFNEGQVTGFSSIVGQNQVQVSLENVFDVAIALDIETLSSDECCPGYQYENITVTNATFDQAGDQRALILRIFI</sequence>
<dbReference type="Proteomes" id="UP001596043">
    <property type="component" value="Unassembled WGS sequence"/>
</dbReference>
<evidence type="ECO:0000256" key="1">
    <source>
        <dbReference type="SAM" id="SignalP"/>
    </source>
</evidence>
<evidence type="ECO:0000313" key="3">
    <source>
        <dbReference type="Proteomes" id="UP001596043"/>
    </source>
</evidence>
<proteinExistence type="predicted"/>
<feature type="signal peptide" evidence="1">
    <location>
        <begin position="1"/>
        <end position="27"/>
    </location>
</feature>
<keyword evidence="1" id="KW-0732">Signal</keyword>
<gene>
    <name evidence="2" type="ORF">ACFO3O_01020</name>
</gene>
<dbReference type="RefSeq" id="WP_379976670.1">
    <property type="nucleotide sequence ID" value="NZ_JBHSFV010000001.1"/>
</dbReference>
<protein>
    <submittedName>
        <fullName evidence="2">Uncharacterized protein</fullName>
    </submittedName>
</protein>
<reference evidence="3" key="1">
    <citation type="journal article" date="2019" name="Int. J. Syst. Evol. Microbiol.">
        <title>The Global Catalogue of Microorganisms (GCM) 10K type strain sequencing project: providing services to taxonomists for standard genome sequencing and annotation.</title>
        <authorList>
            <consortium name="The Broad Institute Genomics Platform"/>
            <consortium name="The Broad Institute Genome Sequencing Center for Infectious Disease"/>
            <person name="Wu L."/>
            <person name="Ma J."/>
        </authorList>
    </citation>
    <scope>NUCLEOTIDE SEQUENCE [LARGE SCALE GENOMIC DNA]</scope>
    <source>
        <strain evidence="3">YJ-61-S</strain>
    </source>
</reference>
<feature type="chain" id="PRO_5045770625" evidence="1">
    <location>
        <begin position="28"/>
        <end position="157"/>
    </location>
</feature>
<dbReference type="EMBL" id="JBHSFV010000001">
    <property type="protein sequence ID" value="MFC4632471.1"/>
    <property type="molecule type" value="Genomic_DNA"/>
</dbReference>